<dbReference type="EMBL" id="CM029039">
    <property type="protein sequence ID" value="KAG2645342.1"/>
    <property type="molecule type" value="Genomic_DNA"/>
</dbReference>
<reference evidence="2" key="1">
    <citation type="submission" date="2020-05" db="EMBL/GenBank/DDBJ databases">
        <title>WGS assembly of Panicum virgatum.</title>
        <authorList>
            <person name="Lovell J.T."/>
            <person name="Jenkins J."/>
            <person name="Shu S."/>
            <person name="Juenger T.E."/>
            <person name="Schmutz J."/>
        </authorList>
    </citation>
    <scope>NUCLEOTIDE SEQUENCE</scope>
    <source>
        <strain evidence="2">AP13</strain>
    </source>
</reference>
<proteinExistence type="predicted"/>
<comment type="caution">
    <text evidence="2">The sequence shown here is derived from an EMBL/GenBank/DDBJ whole genome shotgun (WGS) entry which is preliminary data.</text>
</comment>
<keyword evidence="3" id="KW-1185">Reference proteome</keyword>
<protein>
    <recommendedName>
        <fullName evidence="4">F-box domain-containing protein</fullName>
    </recommendedName>
</protein>
<dbReference type="PANTHER" id="PTHR34709:SF75">
    <property type="entry name" value="FBD DOMAIN-CONTAINING PROTEIN"/>
    <property type="match status" value="1"/>
</dbReference>
<dbReference type="AlphaFoldDB" id="A0A8T0WA14"/>
<dbReference type="PANTHER" id="PTHR34709">
    <property type="entry name" value="OS10G0396666 PROTEIN"/>
    <property type="match status" value="1"/>
</dbReference>
<evidence type="ECO:0008006" key="4">
    <source>
        <dbReference type="Google" id="ProtNLM"/>
    </source>
</evidence>
<dbReference type="SUPFAM" id="SSF52047">
    <property type="entry name" value="RNI-like"/>
    <property type="match status" value="1"/>
</dbReference>
<dbReference type="Proteomes" id="UP000823388">
    <property type="component" value="Chromosome 2K"/>
</dbReference>
<feature type="compositionally biased region" description="Basic and acidic residues" evidence="1">
    <location>
        <begin position="1"/>
        <end position="12"/>
    </location>
</feature>
<dbReference type="SUPFAM" id="SSF81383">
    <property type="entry name" value="F-box domain"/>
    <property type="match status" value="1"/>
</dbReference>
<organism evidence="2 3">
    <name type="scientific">Panicum virgatum</name>
    <name type="common">Blackwell switchgrass</name>
    <dbReference type="NCBI Taxonomy" id="38727"/>
    <lineage>
        <taxon>Eukaryota</taxon>
        <taxon>Viridiplantae</taxon>
        <taxon>Streptophyta</taxon>
        <taxon>Embryophyta</taxon>
        <taxon>Tracheophyta</taxon>
        <taxon>Spermatophyta</taxon>
        <taxon>Magnoliopsida</taxon>
        <taxon>Liliopsida</taxon>
        <taxon>Poales</taxon>
        <taxon>Poaceae</taxon>
        <taxon>PACMAD clade</taxon>
        <taxon>Panicoideae</taxon>
        <taxon>Panicodae</taxon>
        <taxon>Paniceae</taxon>
        <taxon>Panicinae</taxon>
        <taxon>Panicum</taxon>
        <taxon>Panicum sect. Hiantes</taxon>
    </lineage>
</organism>
<name>A0A8T0WA14_PANVG</name>
<feature type="region of interest" description="Disordered" evidence="1">
    <location>
        <begin position="1"/>
        <end position="24"/>
    </location>
</feature>
<sequence>MPPEGSRRRTDDGDAGGADDDADRLSDLPEELRLGILACLGSARQAACTSLLSRLWRGLWTRLPMLIFRDIGTDSVEAALARLAGPALDLLDVRVEAPVAPERVSSLLRAAARMAPKALTIVVAGGNKGNAGTINLPCGPHRLLCDCRPNMINMWDMSLAPPPAGEFAALTSLSVANCLIDLEALLPLCPRLSVLVLDSCIRGADAIIHLPLLEELDLEGLYFHYIDIEAPELKKVRLQVHAYEGFRVSFSAPMVEQMEWCILYDPIDAAFAPLWHLLTVRQLRVPGQLPCVDIDLHVDTFAQVIAQLPYANFSFLDLNIYARGHAFGPVVFHLLRIRPVIQRLRIFMEDQERTVETTCSKSCPCKEPKNWRSEIVAMTDLVEVEIVGFKAEDLLKKVSIKLPELVSLSQSKSEWKKVARIVMEYPNVDYLFYCNDCK</sequence>
<accession>A0A8T0WA14</accession>
<evidence type="ECO:0000313" key="3">
    <source>
        <dbReference type="Proteomes" id="UP000823388"/>
    </source>
</evidence>
<dbReference type="InterPro" id="IPR036047">
    <property type="entry name" value="F-box-like_dom_sf"/>
</dbReference>
<dbReference type="InterPro" id="IPR055312">
    <property type="entry name" value="FBL15-like"/>
</dbReference>
<gene>
    <name evidence="2" type="ORF">PVAP13_2KG421905</name>
</gene>
<evidence type="ECO:0000256" key="1">
    <source>
        <dbReference type="SAM" id="MobiDB-lite"/>
    </source>
</evidence>
<feature type="compositionally biased region" description="Acidic residues" evidence="1">
    <location>
        <begin position="13"/>
        <end position="22"/>
    </location>
</feature>
<evidence type="ECO:0000313" key="2">
    <source>
        <dbReference type="EMBL" id="KAG2645342.1"/>
    </source>
</evidence>